<comment type="caution">
    <text evidence="10">The sequence shown here is derived from an EMBL/GenBank/DDBJ whole genome shotgun (WGS) entry which is preliminary data.</text>
</comment>
<evidence type="ECO:0000313" key="11">
    <source>
        <dbReference type="Proteomes" id="UP001501169"/>
    </source>
</evidence>
<dbReference type="NCBIfam" id="TIGR01950">
    <property type="entry name" value="SoxR"/>
    <property type="match status" value="1"/>
</dbReference>
<evidence type="ECO:0000256" key="4">
    <source>
        <dbReference type="ARBA" id="ARBA00023004"/>
    </source>
</evidence>
<dbReference type="InterPro" id="IPR015358">
    <property type="entry name" value="Tscrpt_reg_MerR_DNA-bd"/>
</dbReference>
<organism evidence="10 11">
    <name type="scientific">Rheinheimera aquimaris</name>
    <dbReference type="NCBI Taxonomy" id="412437"/>
    <lineage>
        <taxon>Bacteria</taxon>
        <taxon>Pseudomonadati</taxon>
        <taxon>Pseudomonadota</taxon>
        <taxon>Gammaproteobacteria</taxon>
        <taxon>Chromatiales</taxon>
        <taxon>Chromatiaceae</taxon>
        <taxon>Rheinheimera</taxon>
    </lineage>
</organism>
<proteinExistence type="predicted"/>
<reference evidence="10 11" key="1">
    <citation type="journal article" date="2019" name="Int. J. Syst. Evol. Microbiol.">
        <title>The Global Catalogue of Microorganisms (GCM) 10K type strain sequencing project: providing services to taxonomists for standard genome sequencing and annotation.</title>
        <authorList>
            <consortium name="The Broad Institute Genomics Platform"/>
            <consortium name="The Broad Institute Genome Sequencing Center for Infectious Disease"/>
            <person name="Wu L."/>
            <person name="Ma J."/>
        </authorList>
    </citation>
    <scope>NUCLEOTIDE SEQUENCE [LARGE SCALE GENOMIC DNA]</scope>
    <source>
        <strain evidence="10 11">JCM 14331</strain>
    </source>
</reference>
<accession>A0ABN1DBN5</accession>
<evidence type="ECO:0000256" key="1">
    <source>
        <dbReference type="ARBA" id="ARBA00014474"/>
    </source>
</evidence>
<dbReference type="InterPro" id="IPR009061">
    <property type="entry name" value="DNA-bd_dom_put_sf"/>
</dbReference>
<dbReference type="InterPro" id="IPR000551">
    <property type="entry name" value="MerR-type_HTH_dom"/>
</dbReference>
<evidence type="ECO:0000313" key="10">
    <source>
        <dbReference type="EMBL" id="GAA0539354.1"/>
    </source>
</evidence>
<dbReference type="SMART" id="SM00422">
    <property type="entry name" value="HTH_MERR"/>
    <property type="match status" value="1"/>
</dbReference>
<dbReference type="PANTHER" id="PTHR30204:SF0">
    <property type="entry name" value="REDOX-SENSITIVE TRANSCRIPTIONAL ACTIVATOR SOXR"/>
    <property type="match status" value="1"/>
</dbReference>
<dbReference type="PANTHER" id="PTHR30204">
    <property type="entry name" value="REDOX-CYCLING DRUG-SENSING TRANSCRIPTIONAL ACTIVATOR SOXR"/>
    <property type="match status" value="1"/>
</dbReference>
<dbReference type="EMBL" id="BAAAEO010000001">
    <property type="protein sequence ID" value="GAA0539354.1"/>
    <property type="molecule type" value="Genomic_DNA"/>
</dbReference>
<dbReference type="InterPro" id="IPR010211">
    <property type="entry name" value="Redox-sen_tscrpt-act_SoxR"/>
</dbReference>
<dbReference type="CDD" id="cd01110">
    <property type="entry name" value="HTH_SoxR"/>
    <property type="match status" value="1"/>
</dbReference>
<dbReference type="Pfam" id="PF00376">
    <property type="entry name" value="MerR"/>
    <property type="match status" value="1"/>
</dbReference>
<name>A0ABN1DBN5_9GAMM</name>
<evidence type="ECO:0000256" key="2">
    <source>
        <dbReference type="ARBA" id="ARBA00022714"/>
    </source>
</evidence>
<evidence type="ECO:0000256" key="8">
    <source>
        <dbReference type="ARBA" id="ARBA00023163"/>
    </source>
</evidence>
<protein>
    <recommendedName>
        <fullName evidence="1">Redox-sensitive transcriptional activator SoxR</fullName>
    </recommendedName>
</protein>
<keyword evidence="3" id="KW-0479">Metal-binding</keyword>
<feature type="domain" description="HTH merR-type" evidence="9">
    <location>
        <begin position="5"/>
        <end position="73"/>
    </location>
</feature>
<keyword evidence="11" id="KW-1185">Reference proteome</keyword>
<dbReference type="Gene3D" id="1.10.1660.10">
    <property type="match status" value="1"/>
</dbReference>
<dbReference type="PRINTS" id="PR00040">
    <property type="entry name" value="HTHMERR"/>
</dbReference>
<dbReference type="Pfam" id="PF09278">
    <property type="entry name" value="MerR-DNA-bind"/>
    <property type="match status" value="1"/>
</dbReference>
<keyword evidence="8" id="KW-0804">Transcription</keyword>
<dbReference type="PROSITE" id="PS00552">
    <property type="entry name" value="HTH_MERR_1"/>
    <property type="match status" value="1"/>
</dbReference>
<keyword evidence="4" id="KW-0408">Iron</keyword>
<keyword evidence="5" id="KW-0411">Iron-sulfur</keyword>
<keyword evidence="2" id="KW-0001">2Fe-2S</keyword>
<evidence type="ECO:0000259" key="9">
    <source>
        <dbReference type="PROSITE" id="PS50937"/>
    </source>
</evidence>
<evidence type="ECO:0000256" key="6">
    <source>
        <dbReference type="ARBA" id="ARBA00023015"/>
    </source>
</evidence>
<dbReference type="Proteomes" id="UP001501169">
    <property type="component" value="Unassembled WGS sequence"/>
</dbReference>
<keyword evidence="7" id="KW-0238">DNA-binding</keyword>
<evidence type="ECO:0000256" key="7">
    <source>
        <dbReference type="ARBA" id="ARBA00023125"/>
    </source>
</evidence>
<dbReference type="InterPro" id="IPR047057">
    <property type="entry name" value="MerR_fam"/>
</dbReference>
<evidence type="ECO:0000256" key="3">
    <source>
        <dbReference type="ARBA" id="ARBA00022723"/>
    </source>
</evidence>
<gene>
    <name evidence="10" type="primary">soxR</name>
    <name evidence="10" type="ORF">GCM10009098_03620</name>
</gene>
<dbReference type="RefSeq" id="WP_226765716.1">
    <property type="nucleotide sequence ID" value="NZ_BAAAEO010000001.1"/>
</dbReference>
<dbReference type="SUPFAM" id="SSF46955">
    <property type="entry name" value="Putative DNA-binding domain"/>
    <property type="match status" value="1"/>
</dbReference>
<sequence length="171" mass="19213">MSEATWSVGRVAERCGVNVSTLHFYEQKGLIKSWRNAGNQRRYKPDVLRRIAVIKAAQKVGISLEEVKQAFLSLPDSRTPTVEDWQQLSQNWHTMLDARIAYMQKLRDYLTGCIGCGCLSMSKCPLYNPDDKLAAEGTGAVVLDNEEKRVLAQALSPPSQNKKTTVRLTKE</sequence>
<dbReference type="PROSITE" id="PS50937">
    <property type="entry name" value="HTH_MERR_2"/>
    <property type="match status" value="1"/>
</dbReference>
<keyword evidence="6" id="KW-0805">Transcription regulation</keyword>
<evidence type="ECO:0000256" key="5">
    <source>
        <dbReference type="ARBA" id="ARBA00023014"/>
    </source>
</evidence>